<evidence type="ECO:0000256" key="1">
    <source>
        <dbReference type="SAM" id="MobiDB-lite"/>
    </source>
</evidence>
<accession>A0A7W9M6B1</accession>
<protein>
    <recommendedName>
        <fullName evidence="4">DUF3558 domain-containing protein</fullName>
    </recommendedName>
</protein>
<name>A0A7W9M6B1_9PSEU</name>
<dbReference type="AlphaFoldDB" id="A0A7W9M6B1"/>
<organism evidence="2 3">
    <name type="scientific">Saccharothrix ecbatanensis</name>
    <dbReference type="NCBI Taxonomy" id="1105145"/>
    <lineage>
        <taxon>Bacteria</taxon>
        <taxon>Bacillati</taxon>
        <taxon>Actinomycetota</taxon>
        <taxon>Actinomycetes</taxon>
        <taxon>Pseudonocardiales</taxon>
        <taxon>Pseudonocardiaceae</taxon>
        <taxon>Saccharothrix</taxon>
    </lineage>
</organism>
<evidence type="ECO:0000313" key="2">
    <source>
        <dbReference type="EMBL" id="MBB5808739.1"/>
    </source>
</evidence>
<evidence type="ECO:0000313" key="3">
    <source>
        <dbReference type="Proteomes" id="UP000552097"/>
    </source>
</evidence>
<proteinExistence type="predicted"/>
<reference evidence="2 3" key="1">
    <citation type="submission" date="2020-08" db="EMBL/GenBank/DDBJ databases">
        <title>Sequencing the genomes of 1000 actinobacteria strains.</title>
        <authorList>
            <person name="Klenk H.-P."/>
        </authorList>
    </citation>
    <scope>NUCLEOTIDE SEQUENCE [LARGE SCALE GENOMIC DNA]</scope>
    <source>
        <strain evidence="2 3">DSM 45486</strain>
    </source>
</reference>
<dbReference type="InterPro" id="IPR024520">
    <property type="entry name" value="DUF3558"/>
</dbReference>
<feature type="region of interest" description="Disordered" evidence="1">
    <location>
        <begin position="15"/>
        <end position="38"/>
    </location>
</feature>
<dbReference type="Pfam" id="PF12079">
    <property type="entry name" value="DUF3558"/>
    <property type="match status" value="1"/>
</dbReference>
<keyword evidence="3" id="KW-1185">Reference proteome</keyword>
<dbReference type="EMBL" id="JACHMO010000001">
    <property type="protein sequence ID" value="MBB5808739.1"/>
    <property type="molecule type" value="Genomic_DNA"/>
</dbReference>
<sequence>MVSFAGVALLATACSSPQTGNPSPDPRTETTSTTTSAAAAKDPLAALKPCDLLTAAEIGSLGLTAPGSPEKLGGKELCEWKISGNGGLSAGAEKGVADLNLDKAASSSIDVGKYEAVLVKAPNGAASLCTVAIEVTDSSSLVVIANLTASSTDTAAACERATKAAELIAPKLP</sequence>
<gene>
    <name evidence="2" type="ORF">F4560_008507</name>
</gene>
<dbReference type="Proteomes" id="UP000552097">
    <property type="component" value="Unassembled WGS sequence"/>
</dbReference>
<comment type="caution">
    <text evidence="2">The sequence shown here is derived from an EMBL/GenBank/DDBJ whole genome shotgun (WGS) entry which is preliminary data.</text>
</comment>
<evidence type="ECO:0008006" key="4">
    <source>
        <dbReference type="Google" id="ProtNLM"/>
    </source>
</evidence>